<keyword evidence="3" id="KW-1185">Reference proteome</keyword>
<feature type="non-terminal residue" evidence="2">
    <location>
        <position position="133"/>
    </location>
</feature>
<dbReference type="CDD" id="cd23821">
    <property type="entry name" value="RWD_IMPACT"/>
    <property type="match status" value="1"/>
</dbReference>
<dbReference type="InterPro" id="IPR016135">
    <property type="entry name" value="UBQ-conjugating_enzyme/RWD"/>
</dbReference>
<proteinExistence type="predicted"/>
<dbReference type="Pfam" id="PF05773">
    <property type="entry name" value="RWD"/>
    <property type="match status" value="1"/>
</dbReference>
<dbReference type="InterPro" id="IPR006575">
    <property type="entry name" value="RWD_dom"/>
</dbReference>
<evidence type="ECO:0000313" key="2">
    <source>
        <dbReference type="EMBL" id="CAH3195253.1"/>
    </source>
</evidence>
<evidence type="ECO:0000259" key="1">
    <source>
        <dbReference type="PROSITE" id="PS50908"/>
    </source>
</evidence>
<evidence type="ECO:0000313" key="3">
    <source>
        <dbReference type="Proteomes" id="UP001159427"/>
    </source>
</evidence>
<dbReference type="PROSITE" id="PS50908">
    <property type="entry name" value="RWD"/>
    <property type="match status" value="1"/>
</dbReference>
<gene>
    <name evidence="2" type="ORF">PEVE_00029765</name>
</gene>
<protein>
    <recommendedName>
        <fullName evidence="1">RWD domain-containing protein</fullName>
    </recommendedName>
</protein>
<dbReference type="InterPro" id="IPR023582">
    <property type="entry name" value="Impact"/>
</dbReference>
<reference evidence="2 3" key="1">
    <citation type="submission" date="2022-05" db="EMBL/GenBank/DDBJ databases">
        <authorList>
            <consortium name="Genoscope - CEA"/>
            <person name="William W."/>
        </authorList>
    </citation>
    <scope>NUCLEOTIDE SEQUENCE [LARGE SCALE GENOMIC DNA]</scope>
</reference>
<dbReference type="Gene3D" id="3.10.110.10">
    <property type="entry name" value="Ubiquitin Conjugating Enzyme"/>
    <property type="match status" value="1"/>
</dbReference>
<organism evidence="2 3">
    <name type="scientific">Porites evermanni</name>
    <dbReference type="NCBI Taxonomy" id="104178"/>
    <lineage>
        <taxon>Eukaryota</taxon>
        <taxon>Metazoa</taxon>
        <taxon>Cnidaria</taxon>
        <taxon>Anthozoa</taxon>
        <taxon>Hexacorallia</taxon>
        <taxon>Scleractinia</taxon>
        <taxon>Fungiina</taxon>
        <taxon>Poritidae</taxon>
        <taxon>Porites</taxon>
    </lineage>
</organism>
<sequence>MENLTEQIEEIEALSAIYGDDFLVIDEANRIYEIRVSNENDSWWSATLQFLLPPQYPAKVPPVFEIYSAWMNEADMFEASDMLYTISREHEGEIVLYHWVEALRTFIDEKFTGNSQNKVDEQSNVDQINETGE</sequence>
<dbReference type="SUPFAM" id="SSF54495">
    <property type="entry name" value="UBC-like"/>
    <property type="match status" value="1"/>
</dbReference>
<name>A0ABN8SUM4_9CNID</name>
<comment type="caution">
    <text evidence="2">The sequence shown here is derived from an EMBL/GenBank/DDBJ whole genome shotgun (WGS) entry which is preliminary data.</text>
</comment>
<dbReference type="Proteomes" id="UP001159427">
    <property type="component" value="Unassembled WGS sequence"/>
</dbReference>
<dbReference type="SMART" id="SM00591">
    <property type="entry name" value="RWD"/>
    <property type="match status" value="1"/>
</dbReference>
<feature type="domain" description="RWD" evidence="1">
    <location>
        <begin position="9"/>
        <end position="110"/>
    </location>
</feature>
<dbReference type="PANTHER" id="PTHR16301">
    <property type="entry name" value="IMPACT-RELATED"/>
    <property type="match status" value="1"/>
</dbReference>
<dbReference type="EMBL" id="CALNXI010004189">
    <property type="protein sequence ID" value="CAH3195253.1"/>
    <property type="molecule type" value="Genomic_DNA"/>
</dbReference>
<dbReference type="PANTHER" id="PTHR16301:SF25">
    <property type="entry name" value="PROTEIN IMPACT"/>
    <property type="match status" value="1"/>
</dbReference>
<accession>A0ABN8SUM4</accession>